<organism>
    <name type="scientific">Branchiostoma floridae</name>
    <name type="common">Florida lancelet</name>
    <name type="synonym">Amphioxus</name>
    <dbReference type="NCBI Taxonomy" id="7739"/>
    <lineage>
        <taxon>Eukaryota</taxon>
        <taxon>Metazoa</taxon>
        <taxon>Chordata</taxon>
        <taxon>Cephalochordata</taxon>
        <taxon>Leptocardii</taxon>
        <taxon>Amphioxiformes</taxon>
        <taxon>Branchiostomatidae</taxon>
        <taxon>Branchiostoma</taxon>
    </lineage>
</organism>
<dbReference type="eggNOG" id="KOG1896">
    <property type="taxonomic scope" value="Eukaryota"/>
</dbReference>
<name>C3XUG9_BRAFL</name>
<evidence type="ECO:0000313" key="2">
    <source>
        <dbReference type="EMBL" id="EEN68543.1"/>
    </source>
</evidence>
<dbReference type="EMBL" id="GG666464">
    <property type="protein sequence ID" value="EEN68543.1"/>
    <property type="molecule type" value="Genomic_DNA"/>
</dbReference>
<evidence type="ECO:0000259" key="1">
    <source>
        <dbReference type="Pfam" id="PF10433"/>
    </source>
</evidence>
<gene>
    <name evidence="2" type="ORF">BRAFLDRAFT_58262</name>
</gene>
<dbReference type="InterPro" id="IPR018846">
    <property type="entry name" value="Beta-prop_RSE1/DDB1/CPSF1_1st"/>
</dbReference>
<reference evidence="2" key="1">
    <citation type="journal article" date="2008" name="Nature">
        <title>The amphioxus genome and the evolution of the chordate karyotype.</title>
        <authorList>
            <consortium name="US DOE Joint Genome Institute (JGI-PGF)"/>
            <person name="Putnam N.H."/>
            <person name="Butts T."/>
            <person name="Ferrier D.E.K."/>
            <person name="Furlong R.F."/>
            <person name="Hellsten U."/>
            <person name="Kawashima T."/>
            <person name="Robinson-Rechavi M."/>
            <person name="Shoguchi E."/>
            <person name="Terry A."/>
            <person name="Yu J.-K."/>
            <person name="Benito-Gutierrez E.L."/>
            <person name="Dubchak I."/>
            <person name="Garcia-Fernandez J."/>
            <person name="Gibson-Brown J.J."/>
            <person name="Grigoriev I.V."/>
            <person name="Horton A.C."/>
            <person name="de Jong P.J."/>
            <person name="Jurka J."/>
            <person name="Kapitonov V.V."/>
            <person name="Kohara Y."/>
            <person name="Kuroki Y."/>
            <person name="Lindquist E."/>
            <person name="Lucas S."/>
            <person name="Osoegawa K."/>
            <person name="Pennacchio L.A."/>
            <person name="Salamov A.A."/>
            <person name="Satou Y."/>
            <person name="Sauka-Spengler T."/>
            <person name="Schmutz J."/>
            <person name="Shin-I T."/>
            <person name="Toyoda A."/>
            <person name="Bronner-Fraser M."/>
            <person name="Fujiyama A."/>
            <person name="Holland L.Z."/>
            <person name="Holland P.W.H."/>
            <person name="Satoh N."/>
            <person name="Rokhsar D.S."/>
        </authorList>
    </citation>
    <scope>NUCLEOTIDE SEQUENCE [LARGE SCALE GENOMIC DNA]</scope>
    <source>
        <strain evidence="2">S238N-H82</strain>
        <tissue evidence="2">Testes</tissue>
    </source>
</reference>
<sequence length="318" mass="35504">MYGVYKQTHTPTTVEHSVWCNFISAQEKSLVVAGTTQLHVYRLKGDMEKSRKQKMELVASFSMYGNIMSVESVQLAGSDRDALLLSFMDAKLSIVEYDPGTHDLKTASMHYFEEEEVKDGYVSNYHAPMVRVDPEGRCAVMLIYGKRLVVLPFRKEGAVDEAEMSAGSKSSILPTYMIKLQDLDERLINVVDLQFLHGYFDPTLLILYEPLQTWPGRVAVRQDTCCIVAVSLNIAQRVHPIIWSVGNLPFDCKQAVAVPKPIGGVLVFAVNSLLYLNQSVPPYGVSLNSISDQSTSFPLSKSCFCGLCCLPLLLYDLR</sequence>
<dbReference type="AlphaFoldDB" id="C3XUG9"/>
<protein>
    <recommendedName>
        <fullName evidence="1">RSE1/DDB1/CPSF1 first beta-propeller domain-containing protein</fullName>
    </recommendedName>
</protein>
<dbReference type="PANTHER" id="PTHR10644">
    <property type="entry name" value="DNA REPAIR/RNA PROCESSING CPSF FAMILY"/>
    <property type="match status" value="1"/>
</dbReference>
<dbReference type="FunFam" id="2.130.10.10:FF:000118">
    <property type="entry name" value="Cleavage and polyadenylation specificity factor subunit 1"/>
    <property type="match status" value="1"/>
</dbReference>
<proteinExistence type="predicted"/>
<feature type="domain" description="RSE1/DDB1/CPSF1 first beta-propeller" evidence="1">
    <location>
        <begin position="14"/>
        <end position="279"/>
    </location>
</feature>
<accession>C3XUG9</accession>
<dbReference type="Pfam" id="PF10433">
    <property type="entry name" value="Beta-prop_RSE1_1st"/>
    <property type="match status" value="1"/>
</dbReference>
<dbReference type="InterPro" id="IPR050358">
    <property type="entry name" value="RSE1/DDB1/CFT1"/>
</dbReference>
<dbReference type="InParanoid" id="C3XUG9"/>
<dbReference type="STRING" id="7739.C3XUG9"/>
<dbReference type="InterPro" id="IPR015943">
    <property type="entry name" value="WD40/YVTN_repeat-like_dom_sf"/>
</dbReference>
<dbReference type="Gene3D" id="2.130.10.10">
    <property type="entry name" value="YVTN repeat-like/Quinoprotein amine dehydrogenase"/>
    <property type="match status" value="1"/>
</dbReference>